<dbReference type="EMBL" id="JACVVK020000242">
    <property type="protein sequence ID" value="KAK7482569.1"/>
    <property type="molecule type" value="Genomic_DNA"/>
</dbReference>
<comment type="caution">
    <text evidence="2">The sequence shown here is derived from an EMBL/GenBank/DDBJ whole genome shotgun (WGS) entry which is preliminary data.</text>
</comment>
<evidence type="ECO:0000256" key="1">
    <source>
        <dbReference type="SAM" id="MobiDB-lite"/>
    </source>
</evidence>
<name>A0ABD0K5R7_9CAEN</name>
<reference evidence="2 3" key="1">
    <citation type="journal article" date="2023" name="Sci. Data">
        <title>Genome assembly of the Korean intertidal mud-creeper Batillaria attramentaria.</title>
        <authorList>
            <person name="Patra A.K."/>
            <person name="Ho P.T."/>
            <person name="Jun S."/>
            <person name="Lee S.J."/>
            <person name="Kim Y."/>
            <person name="Won Y.J."/>
        </authorList>
    </citation>
    <scope>NUCLEOTIDE SEQUENCE [LARGE SCALE GENOMIC DNA]</scope>
    <source>
        <strain evidence="2">Wonlab-2016</strain>
    </source>
</reference>
<evidence type="ECO:0000313" key="3">
    <source>
        <dbReference type="Proteomes" id="UP001519460"/>
    </source>
</evidence>
<feature type="region of interest" description="Disordered" evidence="1">
    <location>
        <begin position="247"/>
        <end position="291"/>
    </location>
</feature>
<keyword evidence="3" id="KW-1185">Reference proteome</keyword>
<gene>
    <name evidence="2" type="ORF">BaRGS_00026170</name>
</gene>
<dbReference type="Proteomes" id="UP001519460">
    <property type="component" value="Unassembled WGS sequence"/>
</dbReference>
<organism evidence="2 3">
    <name type="scientific">Batillaria attramentaria</name>
    <dbReference type="NCBI Taxonomy" id="370345"/>
    <lineage>
        <taxon>Eukaryota</taxon>
        <taxon>Metazoa</taxon>
        <taxon>Spiralia</taxon>
        <taxon>Lophotrochozoa</taxon>
        <taxon>Mollusca</taxon>
        <taxon>Gastropoda</taxon>
        <taxon>Caenogastropoda</taxon>
        <taxon>Sorbeoconcha</taxon>
        <taxon>Cerithioidea</taxon>
        <taxon>Batillariidae</taxon>
        <taxon>Batillaria</taxon>
    </lineage>
</organism>
<protein>
    <submittedName>
        <fullName evidence="2">Uncharacterized protein</fullName>
    </submittedName>
</protein>
<dbReference type="AlphaFoldDB" id="A0ABD0K5R7"/>
<accession>A0ABD0K5R7</accession>
<sequence length="517" mass="56359">MVQCRSRARLISACPTPSRLSSNNPLVYGGKTIVPEEVVERCQTLSDVASDDDVLRIMPVTNAASGYHFANVYCLLCHGGFLDDVKPWGLALNLNAKKARRKPVPQNLSQMVRSVRELQGLVSALPPAGVTPRRCVYRSELMNVDCDCPRLVEACETRPDAFIFTGKLLLRNPHCLLCYSLTREKPVVPRISTPEILTLPIMRSFAFSMVMRWTSAGLHSKAASIEVQTVDDQPSFPWQRMACKVKATAGTTSTDDKNDKNDTENEQTDSIKEEYVERPGEDTADDASDKANDDYIDTAVEDGEAGVNSTQTEDDVSTEICEQTACAPDRPKVDGSCRSDLDFTILNSLITCTSSSAATSSTSTLGTDSRPALTDDPGMESSLRNTVGPYFLSAGIDVTVSEVSVKRDERGCFWNMTVVVINRGTDFQTKVGKLGAEIFANATLEKIAKQNDLTEEHMDVCTTARRGAQITQEISCQFSKQGRPLQTGGGLSQSGDPSVVLFVLLPATAVLVVHLMF</sequence>
<evidence type="ECO:0000313" key="2">
    <source>
        <dbReference type="EMBL" id="KAK7482569.1"/>
    </source>
</evidence>
<feature type="region of interest" description="Disordered" evidence="1">
    <location>
        <begin position="357"/>
        <end position="376"/>
    </location>
</feature>
<feature type="compositionally biased region" description="Basic and acidic residues" evidence="1">
    <location>
        <begin position="254"/>
        <end position="291"/>
    </location>
</feature>
<proteinExistence type="predicted"/>